<feature type="region of interest" description="Disordered" evidence="1">
    <location>
        <begin position="211"/>
        <end position="232"/>
    </location>
</feature>
<dbReference type="Proteomes" id="UP001183410">
    <property type="component" value="Unassembled WGS sequence"/>
</dbReference>
<protein>
    <submittedName>
        <fullName evidence="2">Type I-U CRISPR-associated protein Csb2</fullName>
    </submittedName>
</protein>
<accession>A0ABU2JVK5</accession>
<sequence>MITLAFHFPNRRYHATPWGRYLNEGAVELPPSPWRILRTLYAAWKTRHPELDTDTIHPLLHQLAAPPVYHLPPYRLAHVRHYHPDTHHRADHHSTDRAIDAFAILGADATLYLTWHTAALTTAQHKALELLCQAVPYLGRSESLTQARIHEGPPPADTHTPCALHLWNDDTQAASGTDTVQLLAPDGALDLAALTQRPVDIRADKRRYPPNTRLLPYTVPLPDPAPHRPARTTRARPLTTAVRLTLAERIRPPLTQALTLTDALRAACIKQLTTGHPDRLQQASVLAGKNADQTPMRGHQHTHFIPYSTNGRHIDDIVLWAPAGLSDEELHAIHETARTRTIGVPQDIPGPHNLHLRVTAYGPAEATLPRAWTTPAARWTTTTPFIPPRHRKKKQELHAYLTAEITRELAHRDLPEPTDITLTPGPWSRHTRHRRSKKETLATARTAYGIQLTFPHPITGPLTLGRHSHFGLGTFTPTP</sequence>
<evidence type="ECO:0000313" key="3">
    <source>
        <dbReference type="Proteomes" id="UP001183410"/>
    </source>
</evidence>
<gene>
    <name evidence="2" type="primary">csb2</name>
    <name evidence="2" type="ORF">RM844_20035</name>
</gene>
<comment type="caution">
    <text evidence="2">The sequence shown here is derived from an EMBL/GenBank/DDBJ whole genome shotgun (WGS) entry which is preliminary data.</text>
</comment>
<proteinExistence type="predicted"/>
<evidence type="ECO:0000313" key="2">
    <source>
        <dbReference type="EMBL" id="MDT0268579.1"/>
    </source>
</evidence>
<dbReference type="EMBL" id="JAVREO010000012">
    <property type="protein sequence ID" value="MDT0268579.1"/>
    <property type="molecule type" value="Genomic_DNA"/>
</dbReference>
<name>A0ABU2JVK5_9ACTN</name>
<keyword evidence="3" id="KW-1185">Reference proteome</keyword>
<dbReference type="RefSeq" id="WP_311668672.1">
    <property type="nucleotide sequence ID" value="NZ_JAVREO010000012.1"/>
</dbReference>
<reference evidence="3" key="1">
    <citation type="submission" date="2023-07" db="EMBL/GenBank/DDBJ databases">
        <title>30 novel species of actinomycetes from the DSMZ collection.</title>
        <authorList>
            <person name="Nouioui I."/>
        </authorList>
    </citation>
    <scope>NUCLEOTIDE SEQUENCE [LARGE SCALE GENOMIC DNA]</scope>
    <source>
        <strain evidence="3">DSM 44915</strain>
    </source>
</reference>
<dbReference type="InterPro" id="IPR019089">
    <property type="entry name" value="Cas_GSU0054"/>
</dbReference>
<organism evidence="2 3">
    <name type="scientific">Streptomyces chisholmiae</name>
    <dbReference type="NCBI Taxonomy" id="3075540"/>
    <lineage>
        <taxon>Bacteria</taxon>
        <taxon>Bacillati</taxon>
        <taxon>Actinomycetota</taxon>
        <taxon>Actinomycetes</taxon>
        <taxon>Kitasatosporales</taxon>
        <taxon>Streptomycetaceae</taxon>
        <taxon>Streptomyces</taxon>
    </lineage>
</organism>
<evidence type="ECO:0000256" key="1">
    <source>
        <dbReference type="SAM" id="MobiDB-lite"/>
    </source>
</evidence>
<dbReference type="NCBIfam" id="TIGR02165">
    <property type="entry name" value="cas5_6_GSU0054"/>
    <property type="match status" value="1"/>
</dbReference>